<gene>
    <name evidence="2" type="ORF">E2C01_053930</name>
</gene>
<feature type="compositionally biased region" description="Basic residues" evidence="1">
    <location>
        <begin position="333"/>
        <end position="344"/>
    </location>
</feature>
<evidence type="ECO:0000256" key="1">
    <source>
        <dbReference type="SAM" id="MobiDB-lite"/>
    </source>
</evidence>
<name>A0A5B7GII5_PORTR</name>
<protein>
    <submittedName>
        <fullName evidence="2">Uncharacterized protein</fullName>
    </submittedName>
</protein>
<organism evidence="2 3">
    <name type="scientific">Portunus trituberculatus</name>
    <name type="common">Swimming crab</name>
    <name type="synonym">Neptunus trituberculatus</name>
    <dbReference type="NCBI Taxonomy" id="210409"/>
    <lineage>
        <taxon>Eukaryota</taxon>
        <taxon>Metazoa</taxon>
        <taxon>Ecdysozoa</taxon>
        <taxon>Arthropoda</taxon>
        <taxon>Crustacea</taxon>
        <taxon>Multicrustacea</taxon>
        <taxon>Malacostraca</taxon>
        <taxon>Eumalacostraca</taxon>
        <taxon>Eucarida</taxon>
        <taxon>Decapoda</taxon>
        <taxon>Pleocyemata</taxon>
        <taxon>Brachyura</taxon>
        <taxon>Eubrachyura</taxon>
        <taxon>Portunoidea</taxon>
        <taxon>Portunidae</taxon>
        <taxon>Portuninae</taxon>
        <taxon>Portunus</taxon>
    </lineage>
</organism>
<evidence type="ECO:0000313" key="3">
    <source>
        <dbReference type="Proteomes" id="UP000324222"/>
    </source>
</evidence>
<evidence type="ECO:0000313" key="2">
    <source>
        <dbReference type="EMBL" id="MPC59901.1"/>
    </source>
</evidence>
<sequence length="495" mass="55200">MQQVDPVVRYLSTSVTSSKEQSALHMNSSYNQQPAPVISSRQQLTASLSSKEQSTPGTDNNQFIPVMSIQQSLTDVRDQDQSLPSPGIKCQASQYKVNDQQIKYVMSNYEQMTTNRSDDNKTYPDNHHVIRTITKIPHATSAVSNLQESPPVMSKVQQKSSHMTSVYHTIPLVGENQPKISHTGHVEPIIQHTSIEYLIPEKQIIPIISNTQLTSIPTTLTEPVLTVSNMQPDSSTVPQVSYSMLAPVVTSHTNESLKKQSASAPWQFIASPHRNTEPQQYMMILPKEIEHKTPELTVKSMEKVKSTMHVKDSTSYGNKSNRAKVEGRQIKQTARKSTKARPTKSKLAAQLDKLFVDVGILSTETQHSMTENNEIVSEADRIKGGVTDNSAGMPMTWDFSSNETNCDKNNFLQPQVLSGLPEMANASNTVQSFNNISDSTKVRPPPPLKQFFPQTKRKVTRVTCPPLTPLHKMTKLSPEASEYWRSSSTKKTDII</sequence>
<proteinExistence type="predicted"/>
<dbReference type="EMBL" id="VSRR010016964">
    <property type="protein sequence ID" value="MPC59901.1"/>
    <property type="molecule type" value="Genomic_DNA"/>
</dbReference>
<dbReference type="Proteomes" id="UP000324222">
    <property type="component" value="Unassembled WGS sequence"/>
</dbReference>
<comment type="caution">
    <text evidence="2">The sequence shown here is derived from an EMBL/GenBank/DDBJ whole genome shotgun (WGS) entry which is preliminary data.</text>
</comment>
<accession>A0A5B7GII5</accession>
<dbReference type="OrthoDB" id="4771067at2759"/>
<dbReference type="AlphaFoldDB" id="A0A5B7GII5"/>
<reference evidence="2 3" key="1">
    <citation type="submission" date="2019-05" db="EMBL/GenBank/DDBJ databases">
        <title>Another draft genome of Portunus trituberculatus and its Hox gene families provides insights of decapod evolution.</title>
        <authorList>
            <person name="Jeong J.-H."/>
            <person name="Song I."/>
            <person name="Kim S."/>
            <person name="Choi T."/>
            <person name="Kim D."/>
            <person name="Ryu S."/>
            <person name="Kim W."/>
        </authorList>
    </citation>
    <scope>NUCLEOTIDE SEQUENCE [LARGE SCALE GENOMIC DNA]</scope>
    <source>
        <tissue evidence="2">Muscle</tissue>
    </source>
</reference>
<feature type="region of interest" description="Disordered" evidence="1">
    <location>
        <begin position="16"/>
        <end position="62"/>
    </location>
</feature>
<feature type="region of interest" description="Disordered" evidence="1">
    <location>
        <begin position="307"/>
        <end position="345"/>
    </location>
</feature>
<keyword evidence="3" id="KW-1185">Reference proteome</keyword>